<dbReference type="Proteomes" id="UP000178606">
    <property type="component" value="Unassembled WGS sequence"/>
</dbReference>
<dbReference type="GO" id="GO:0051287">
    <property type="term" value="F:NAD binding"/>
    <property type="evidence" value="ECO:0007669"/>
    <property type="project" value="InterPro"/>
</dbReference>
<evidence type="ECO:0000259" key="6">
    <source>
        <dbReference type="Pfam" id="PF02826"/>
    </source>
</evidence>
<evidence type="ECO:0008006" key="9">
    <source>
        <dbReference type="Google" id="ProtNLM"/>
    </source>
</evidence>
<protein>
    <recommendedName>
        <fullName evidence="9">D-isomer specific 2-hydroxyacid dehydrogenase NAD-binding domain-containing protein</fullName>
    </recommendedName>
</protein>
<dbReference type="SUPFAM" id="SSF52283">
    <property type="entry name" value="Formate/glycerate dehydrogenase catalytic domain-like"/>
    <property type="match status" value="1"/>
</dbReference>
<dbReference type="AlphaFoldDB" id="A0A1F6CAZ4"/>
<comment type="caution">
    <text evidence="7">The sequence shown here is derived from an EMBL/GenBank/DDBJ whole genome shotgun (WGS) entry which is preliminary data.</text>
</comment>
<feature type="domain" description="D-isomer specific 2-hydroxyacid dehydrogenase NAD-binding" evidence="6">
    <location>
        <begin position="101"/>
        <end position="274"/>
    </location>
</feature>
<sequence>MKVLLCPEVSQELFEQVKAVSPALNVVMASREAAVREAEDAEVFFGYHSDEVLKAAKKLKWIQSGSAGMDKFLSPALADSDIVICNASGLHAPQVAEHAWALTLALCRRIPQYVRNQAERVWKGAGYLDLYGATAGIIGFGGIGKEYAKRAHAFDMRILAVDAHAKEKPAYVEGLWRPERVNDLIRASDVVFIAVPYTKETEKLINAERLATMKPTAFLVNTARGPIVDEKALIAALKARQIAGAGLDVFEVEPLSKESEIWGLDNVIITPHAAGSSALRPQRLMDFFCENLRRYLAGQPLMNVVDKRRGYPVKEG</sequence>
<name>A0A1F6CAZ4_HANXR</name>
<evidence type="ECO:0000259" key="5">
    <source>
        <dbReference type="Pfam" id="PF00389"/>
    </source>
</evidence>
<dbReference type="GO" id="GO:0016616">
    <property type="term" value="F:oxidoreductase activity, acting on the CH-OH group of donors, NAD or NADP as acceptor"/>
    <property type="evidence" value="ECO:0007669"/>
    <property type="project" value="InterPro"/>
</dbReference>
<comment type="similarity">
    <text evidence="1 4">Belongs to the D-isomer specific 2-hydroxyacid dehydrogenase family.</text>
</comment>
<gene>
    <name evidence="7" type="ORF">A3F84_03320</name>
</gene>
<keyword evidence="3" id="KW-0520">NAD</keyword>
<evidence type="ECO:0000313" key="7">
    <source>
        <dbReference type="EMBL" id="OGG46378.1"/>
    </source>
</evidence>
<evidence type="ECO:0000256" key="2">
    <source>
        <dbReference type="ARBA" id="ARBA00023002"/>
    </source>
</evidence>
<evidence type="ECO:0000256" key="4">
    <source>
        <dbReference type="RuleBase" id="RU003719"/>
    </source>
</evidence>
<dbReference type="Pfam" id="PF02826">
    <property type="entry name" value="2-Hacid_dh_C"/>
    <property type="match status" value="1"/>
</dbReference>
<dbReference type="Pfam" id="PF00389">
    <property type="entry name" value="2-Hacid_dh"/>
    <property type="match status" value="1"/>
</dbReference>
<dbReference type="InterPro" id="IPR036291">
    <property type="entry name" value="NAD(P)-bd_dom_sf"/>
</dbReference>
<keyword evidence="2 4" id="KW-0560">Oxidoreductase</keyword>
<evidence type="ECO:0000256" key="3">
    <source>
        <dbReference type="ARBA" id="ARBA00023027"/>
    </source>
</evidence>
<dbReference type="SUPFAM" id="SSF51735">
    <property type="entry name" value="NAD(P)-binding Rossmann-fold domains"/>
    <property type="match status" value="1"/>
</dbReference>
<dbReference type="PROSITE" id="PS00671">
    <property type="entry name" value="D_2_HYDROXYACID_DH_3"/>
    <property type="match status" value="1"/>
</dbReference>
<reference evidence="7 8" key="1">
    <citation type="journal article" date="2016" name="Nat. Commun.">
        <title>Thousands of microbial genomes shed light on interconnected biogeochemical processes in an aquifer system.</title>
        <authorList>
            <person name="Anantharaman K."/>
            <person name="Brown C.T."/>
            <person name="Hug L.A."/>
            <person name="Sharon I."/>
            <person name="Castelle C.J."/>
            <person name="Probst A.J."/>
            <person name="Thomas B.C."/>
            <person name="Singh A."/>
            <person name="Wilkins M.J."/>
            <person name="Karaoz U."/>
            <person name="Brodie E.L."/>
            <person name="Williams K.H."/>
            <person name="Hubbard S.S."/>
            <person name="Banfield J.F."/>
        </authorList>
    </citation>
    <scope>NUCLEOTIDE SEQUENCE [LARGE SCALE GENOMIC DNA]</scope>
    <source>
        <strain evidence="8">RIFCSPLOWO2_12_FULL_64_10</strain>
    </source>
</reference>
<dbReference type="InterPro" id="IPR029753">
    <property type="entry name" value="D-isomer_DH_CS"/>
</dbReference>
<dbReference type="Gene3D" id="3.40.50.720">
    <property type="entry name" value="NAD(P)-binding Rossmann-like Domain"/>
    <property type="match status" value="2"/>
</dbReference>
<accession>A0A1F6CAZ4</accession>
<feature type="domain" description="D-isomer specific 2-hydroxyacid dehydrogenase catalytic" evidence="5">
    <location>
        <begin position="26"/>
        <end position="305"/>
    </location>
</feature>
<evidence type="ECO:0000313" key="8">
    <source>
        <dbReference type="Proteomes" id="UP000178606"/>
    </source>
</evidence>
<dbReference type="InterPro" id="IPR006139">
    <property type="entry name" value="D-isomer_2_OHA_DH_cat_dom"/>
</dbReference>
<dbReference type="EMBL" id="MFKF01000321">
    <property type="protein sequence ID" value="OGG46378.1"/>
    <property type="molecule type" value="Genomic_DNA"/>
</dbReference>
<evidence type="ECO:0000256" key="1">
    <source>
        <dbReference type="ARBA" id="ARBA00005854"/>
    </source>
</evidence>
<organism evidence="7 8">
    <name type="scientific">Handelsmanbacteria sp. (strain RIFCSPLOWO2_12_FULL_64_10)</name>
    <dbReference type="NCBI Taxonomy" id="1817868"/>
    <lineage>
        <taxon>Bacteria</taxon>
        <taxon>Candidatus Handelsmaniibacteriota</taxon>
    </lineage>
</organism>
<proteinExistence type="inferred from homology"/>
<dbReference type="PANTHER" id="PTHR43333">
    <property type="entry name" value="2-HACID_DH_C DOMAIN-CONTAINING PROTEIN"/>
    <property type="match status" value="1"/>
</dbReference>
<dbReference type="InterPro" id="IPR006140">
    <property type="entry name" value="D-isomer_DH_NAD-bd"/>
</dbReference>
<dbReference type="CDD" id="cd05300">
    <property type="entry name" value="2-Hacid_dh_1"/>
    <property type="match status" value="1"/>
</dbReference>
<dbReference type="PANTHER" id="PTHR43333:SF1">
    <property type="entry name" value="D-ISOMER SPECIFIC 2-HYDROXYACID DEHYDROGENASE NAD-BINDING DOMAIN-CONTAINING PROTEIN"/>
    <property type="match status" value="1"/>
</dbReference>
<dbReference type="FunFam" id="3.40.50.720:FF:000203">
    <property type="entry name" value="D-3-phosphoglycerate dehydrogenase (SerA)"/>
    <property type="match status" value="1"/>
</dbReference>